<proteinExistence type="evidence at transcript level"/>
<name>C0PMP9_MAIZE</name>
<reference evidence="2" key="1">
    <citation type="journal article" date="2009" name="PLoS Genet.">
        <title>Sequencing, mapping, and analysis of 27,455 maize full-length cDNAs.</title>
        <authorList>
            <person name="Soderlund C."/>
            <person name="Descour A."/>
            <person name="Kudrna D."/>
            <person name="Bomhoff M."/>
            <person name="Boyd L."/>
            <person name="Currie J."/>
            <person name="Angelova A."/>
            <person name="Collura K."/>
            <person name="Wissotski M."/>
            <person name="Ashley E."/>
            <person name="Morrow D."/>
            <person name="Fernandes J."/>
            <person name="Walbot V."/>
            <person name="Yu Y."/>
        </authorList>
    </citation>
    <scope>NUCLEOTIDE SEQUENCE</scope>
    <source>
        <strain evidence="2">B73</strain>
    </source>
</reference>
<reference evidence="2" key="2">
    <citation type="submission" date="2012-06" db="EMBL/GenBank/DDBJ databases">
        <authorList>
            <person name="Yu Y."/>
            <person name="Currie J."/>
            <person name="Lomeli R."/>
            <person name="Angelova A."/>
            <person name="Collura K."/>
            <person name="Wissotski M."/>
            <person name="Campos D."/>
            <person name="Kudrna D."/>
            <person name="Golser W."/>
            <person name="Ashely E."/>
            <person name="Descour A."/>
            <person name="Fernandes J."/>
            <person name="Soderlund C."/>
            <person name="Walbot V."/>
        </authorList>
    </citation>
    <scope>NUCLEOTIDE SEQUENCE</scope>
    <source>
        <strain evidence="2">B73</strain>
    </source>
</reference>
<dbReference type="AlphaFoldDB" id="C0PMP9"/>
<accession>C0PMP9</accession>
<evidence type="ECO:0000313" key="2">
    <source>
        <dbReference type="EMBL" id="ACN36465.1"/>
    </source>
</evidence>
<dbReference type="EMBL" id="BT069568">
    <property type="protein sequence ID" value="ACN36465.1"/>
    <property type="molecule type" value="mRNA"/>
</dbReference>
<protein>
    <submittedName>
        <fullName evidence="2">Uncharacterized protein</fullName>
    </submittedName>
</protein>
<dbReference type="HOGENOM" id="CLU_2200801_0_0_1"/>
<sequence>MCQVDDCQADLTSAHRWSSPSVGGPPRWRESAKHRWRRATSPSVLVEGTEDREESAVGFEMPALFVRGAKVSSQKINTLELQRLLMVEGNIQFWEDFLGVFSRILMGP</sequence>
<organism evidence="2">
    <name type="scientific">Zea mays</name>
    <name type="common">Maize</name>
    <dbReference type="NCBI Taxonomy" id="4577"/>
    <lineage>
        <taxon>Eukaryota</taxon>
        <taxon>Viridiplantae</taxon>
        <taxon>Streptophyta</taxon>
        <taxon>Embryophyta</taxon>
        <taxon>Tracheophyta</taxon>
        <taxon>Spermatophyta</taxon>
        <taxon>Magnoliopsida</taxon>
        <taxon>Liliopsida</taxon>
        <taxon>Poales</taxon>
        <taxon>Poaceae</taxon>
        <taxon>PACMAD clade</taxon>
        <taxon>Panicoideae</taxon>
        <taxon>Andropogonodae</taxon>
        <taxon>Andropogoneae</taxon>
        <taxon>Tripsacinae</taxon>
        <taxon>Zea</taxon>
    </lineage>
</organism>
<evidence type="ECO:0000256" key="1">
    <source>
        <dbReference type="SAM" id="MobiDB-lite"/>
    </source>
</evidence>
<feature type="region of interest" description="Disordered" evidence="1">
    <location>
        <begin position="1"/>
        <end position="33"/>
    </location>
</feature>